<accession>A0A4Y9ZR98</accession>
<proteinExistence type="predicted"/>
<name>A0A4Y9ZR98_9AGAM</name>
<protein>
    <submittedName>
        <fullName evidence="2">Uncharacterized protein</fullName>
    </submittedName>
</protein>
<dbReference type="EMBL" id="SFCI01001345">
    <property type="protein sequence ID" value="TFY76028.1"/>
    <property type="molecule type" value="Genomic_DNA"/>
</dbReference>
<evidence type="ECO:0000313" key="2">
    <source>
        <dbReference type="EMBL" id="TFY76028.1"/>
    </source>
</evidence>
<comment type="caution">
    <text evidence="2">The sequence shown here is derived from an EMBL/GenBank/DDBJ whole genome shotgun (WGS) entry which is preliminary data.</text>
</comment>
<dbReference type="AlphaFoldDB" id="A0A4Y9ZR98"/>
<reference evidence="2 3" key="1">
    <citation type="submission" date="2019-02" db="EMBL/GenBank/DDBJ databases">
        <title>Genome sequencing of the rare red list fungi Hericium alpestre (H. flagellum).</title>
        <authorList>
            <person name="Buettner E."/>
            <person name="Kellner H."/>
        </authorList>
    </citation>
    <scope>NUCLEOTIDE SEQUENCE [LARGE SCALE GENOMIC DNA]</scope>
    <source>
        <strain evidence="2 3">DSM 108284</strain>
    </source>
</reference>
<feature type="compositionally biased region" description="Basic and acidic residues" evidence="1">
    <location>
        <begin position="85"/>
        <end position="95"/>
    </location>
</feature>
<gene>
    <name evidence="2" type="ORF">EWM64_g7984</name>
</gene>
<dbReference type="Proteomes" id="UP000298061">
    <property type="component" value="Unassembled WGS sequence"/>
</dbReference>
<evidence type="ECO:0000313" key="3">
    <source>
        <dbReference type="Proteomes" id="UP000298061"/>
    </source>
</evidence>
<organism evidence="2 3">
    <name type="scientific">Hericium alpestre</name>
    <dbReference type="NCBI Taxonomy" id="135208"/>
    <lineage>
        <taxon>Eukaryota</taxon>
        <taxon>Fungi</taxon>
        <taxon>Dikarya</taxon>
        <taxon>Basidiomycota</taxon>
        <taxon>Agaricomycotina</taxon>
        <taxon>Agaricomycetes</taxon>
        <taxon>Russulales</taxon>
        <taxon>Hericiaceae</taxon>
        <taxon>Hericium</taxon>
    </lineage>
</organism>
<evidence type="ECO:0000256" key="1">
    <source>
        <dbReference type="SAM" id="MobiDB-lite"/>
    </source>
</evidence>
<sequence>MSSSPHSRRLAAAVVIGVGATAAALASGALSSKREKQPHSVYGMYVSFNAVALVWNAETHVDTSAEAEDANDPKAKRQKGMTSAEVRRDIHGKVT</sequence>
<feature type="region of interest" description="Disordered" evidence="1">
    <location>
        <begin position="63"/>
        <end position="95"/>
    </location>
</feature>
<keyword evidence="3" id="KW-1185">Reference proteome</keyword>